<dbReference type="EMBL" id="HG792016">
    <property type="protein sequence ID" value="CDM31387.1"/>
    <property type="molecule type" value="Genomic_DNA"/>
</dbReference>
<sequence>MDRYQSNGRLLAFFVLQGLIPSVVLITTPKRSAIRYLSIPCMIWIVLHAMYPIQGRGFTSTHLLASCATFVLTALDLLLINPQAGRDFVDANGNIKSFIPRLVEAVRLITFTRAVNTPRQVKNVPPFPAYYTKRDPKVIPRGRFLVRETAIAVWQFLVLDICTGLILKQAMNDQDEGKTSSSGILGLEWITKTLIQVAIAWLVVCRILISFYYRVASIIFVGLGDSPLNSPPIIGRTADVYTLRNFWGKFWHQMLRLPLTSTSNFLARDVLRLPRSSLVERYTNVFIVFFFSGLIHVVLDSLRDVSPRDPATMSFFLSFVIGYIIEDGVQALWKRTRGSRDNIGLPTWWQKTIGYCWVLTWLGVTSPWYFRTKMLKPEQHMVWVPFSVAGLISPLLLNSIVIGGGLVLKFVFEGEI</sequence>
<feature type="domain" description="Wax synthase" evidence="8">
    <location>
        <begin position="231"/>
        <end position="317"/>
    </location>
</feature>
<dbReference type="AlphaFoldDB" id="W6QP69"/>
<keyword evidence="4 7" id="KW-0812">Transmembrane</keyword>
<organism evidence="9 10">
    <name type="scientific">Penicillium roqueforti (strain FM164)</name>
    <dbReference type="NCBI Taxonomy" id="1365484"/>
    <lineage>
        <taxon>Eukaryota</taxon>
        <taxon>Fungi</taxon>
        <taxon>Dikarya</taxon>
        <taxon>Ascomycota</taxon>
        <taxon>Pezizomycotina</taxon>
        <taxon>Eurotiomycetes</taxon>
        <taxon>Eurotiomycetidae</taxon>
        <taxon>Eurotiales</taxon>
        <taxon>Aspergillaceae</taxon>
        <taxon>Penicillium</taxon>
    </lineage>
</organism>
<evidence type="ECO:0000256" key="4">
    <source>
        <dbReference type="ARBA" id="ARBA00022692"/>
    </source>
</evidence>
<feature type="transmembrane region" description="Helical" evidence="7">
    <location>
        <begin position="382"/>
        <end position="412"/>
    </location>
</feature>
<dbReference type="GO" id="GO:0016020">
    <property type="term" value="C:membrane"/>
    <property type="evidence" value="ECO:0007669"/>
    <property type="project" value="UniProtKB-SubCell"/>
</dbReference>
<evidence type="ECO:0000313" key="10">
    <source>
        <dbReference type="Proteomes" id="UP000030686"/>
    </source>
</evidence>
<protein>
    <submittedName>
        <fullName evidence="9">Genomic scaffold, ProqFM164S02</fullName>
    </submittedName>
</protein>
<feature type="transmembrane region" description="Helical" evidence="7">
    <location>
        <begin position="353"/>
        <end position="370"/>
    </location>
</feature>
<evidence type="ECO:0000256" key="5">
    <source>
        <dbReference type="ARBA" id="ARBA00022989"/>
    </source>
</evidence>
<dbReference type="OrthoDB" id="1077582at2759"/>
<proteinExistence type="inferred from homology"/>
<feature type="transmembrane region" description="Helical" evidence="7">
    <location>
        <begin position="63"/>
        <end position="80"/>
    </location>
</feature>
<evidence type="ECO:0000256" key="7">
    <source>
        <dbReference type="SAM" id="Phobius"/>
    </source>
</evidence>
<keyword evidence="10" id="KW-1185">Reference proteome</keyword>
<dbReference type="Proteomes" id="UP000030686">
    <property type="component" value="Unassembled WGS sequence"/>
</dbReference>
<keyword evidence="5 7" id="KW-1133">Transmembrane helix</keyword>
<dbReference type="OMA" id="PCMIWIV"/>
<dbReference type="PANTHER" id="PTHR31595">
    <property type="entry name" value="LONG-CHAIN-ALCOHOL O-FATTY-ACYLTRANSFERASE 3-RELATED"/>
    <property type="match status" value="1"/>
</dbReference>
<evidence type="ECO:0000256" key="2">
    <source>
        <dbReference type="ARBA" id="ARBA00007282"/>
    </source>
</evidence>
<evidence type="ECO:0000256" key="1">
    <source>
        <dbReference type="ARBA" id="ARBA00004141"/>
    </source>
</evidence>
<gene>
    <name evidence="9" type="ORF">PROQFM164_S02g001537</name>
</gene>
<comment type="subcellular location">
    <subcellularLocation>
        <location evidence="1">Membrane</location>
        <topology evidence="1">Multi-pass membrane protein</topology>
    </subcellularLocation>
</comment>
<feature type="transmembrane region" description="Helical" evidence="7">
    <location>
        <begin position="6"/>
        <end position="26"/>
    </location>
</feature>
<name>W6QP69_PENRF</name>
<feature type="transmembrane region" description="Helical" evidence="7">
    <location>
        <begin position="282"/>
        <end position="299"/>
    </location>
</feature>
<dbReference type="Pfam" id="PF13813">
    <property type="entry name" value="MBOAT_2"/>
    <property type="match status" value="1"/>
</dbReference>
<evidence type="ECO:0000259" key="8">
    <source>
        <dbReference type="Pfam" id="PF13813"/>
    </source>
</evidence>
<evidence type="ECO:0000313" key="9">
    <source>
        <dbReference type="EMBL" id="CDM31387.1"/>
    </source>
</evidence>
<dbReference type="GO" id="GO:0008374">
    <property type="term" value="F:O-acyltransferase activity"/>
    <property type="evidence" value="ECO:0007669"/>
    <property type="project" value="InterPro"/>
</dbReference>
<keyword evidence="3" id="KW-0808">Transferase</keyword>
<keyword evidence="6 7" id="KW-0472">Membrane</keyword>
<dbReference type="InterPro" id="IPR044851">
    <property type="entry name" value="Wax_synthase"/>
</dbReference>
<dbReference type="GO" id="GO:0006629">
    <property type="term" value="P:lipid metabolic process"/>
    <property type="evidence" value="ECO:0007669"/>
    <property type="project" value="InterPro"/>
</dbReference>
<accession>W6QP69</accession>
<comment type="similarity">
    <text evidence="2">Belongs to the wax synthase family.</text>
</comment>
<dbReference type="PANTHER" id="PTHR31595:SF27">
    <property type="entry name" value="WAX SYNTHASE DOMAIN-CONTAINING PROTEIN-RELATED"/>
    <property type="match status" value="1"/>
</dbReference>
<reference evidence="9" key="1">
    <citation type="journal article" date="2014" name="Nat. Commun.">
        <title>Multiple recent horizontal transfers of a large genomic region in cheese making fungi.</title>
        <authorList>
            <person name="Cheeseman K."/>
            <person name="Ropars J."/>
            <person name="Renault P."/>
            <person name="Dupont J."/>
            <person name="Gouzy J."/>
            <person name="Branca A."/>
            <person name="Abraham A.L."/>
            <person name="Ceppi M."/>
            <person name="Conseiller E."/>
            <person name="Debuchy R."/>
            <person name="Malagnac F."/>
            <person name="Goarin A."/>
            <person name="Silar P."/>
            <person name="Lacoste S."/>
            <person name="Sallet E."/>
            <person name="Bensimon A."/>
            <person name="Giraud T."/>
            <person name="Brygoo Y."/>
        </authorList>
    </citation>
    <scope>NUCLEOTIDE SEQUENCE [LARGE SCALE GENOMIC DNA]</scope>
    <source>
        <strain evidence="9">FM164</strain>
    </source>
</reference>
<evidence type="ECO:0000256" key="6">
    <source>
        <dbReference type="ARBA" id="ARBA00023136"/>
    </source>
</evidence>
<dbReference type="InterPro" id="IPR032805">
    <property type="entry name" value="Wax_synthase_dom"/>
</dbReference>
<evidence type="ECO:0000256" key="3">
    <source>
        <dbReference type="ARBA" id="ARBA00022679"/>
    </source>
</evidence>
<feature type="transmembrane region" description="Helical" evidence="7">
    <location>
        <begin position="311"/>
        <end position="333"/>
    </location>
</feature>
<feature type="transmembrane region" description="Helical" evidence="7">
    <location>
        <begin position="144"/>
        <end position="167"/>
    </location>
</feature>
<feature type="transmembrane region" description="Helical" evidence="7">
    <location>
        <begin position="33"/>
        <end position="51"/>
    </location>
</feature>
<dbReference type="STRING" id="1365484.W6QP69"/>